<dbReference type="EMBL" id="MGAI01000011">
    <property type="protein sequence ID" value="OGK45311.1"/>
    <property type="molecule type" value="Genomic_DNA"/>
</dbReference>
<proteinExistence type="inferred from homology"/>
<dbReference type="Proteomes" id="UP000178040">
    <property type="component" value="Unassembled WGS sequence"/>
</dbReference>
<evidence type="ECO:0000313" key="2">
    <source>
        <dbReference type="EMBL" id="OGK45311.1"/>
    </source>
</evidence>
<dbReference type="Gene3D" id="3.30.70.120">
    <property type="match status" value="1"/>
</dbReference>
<dbReference type="GO" id="GO:0010038">
    <property type="term" value="P:response to metal ion"/>
    <property type="evidence" value="ECO:0007669"/>
    <property type="project" value="InterPro"/>
</dbReference>
<dbReference type="InterPro" id="IPR015867">
    <property type="entry name" value="N-reg_PII/ATP_PRibTrfase_C"/>
</dbReference>
<protein>
    <recommendedName>
        <fullName evidence="4">CutA1 divalent ion tolerance protein</fullName>
    </recommendedName>
</protein>
<dbReference type="GO" id="GO:0005507">
    <property type="term" value="F:copper ion binding"/>
    <property type="evidence" value="ECO:0007669"/>
    <property type="project" value="TreeGrafter"/>
</dbReference>
<dbReference type="InterPro" id="IPR011322">
    <property type="entry name" value="N-reg_PII-like_a/b"/>
</dbReference>
<name>A0A1F7IPM7_9BACT</name>
<comment type="caution">
    <text evidence="2">The sequence shown here is derived from an EMBL/GenBank/DDBJ whole genome shotgun (WGS) entry which is preliminary data.</text>
</comment>
<sequence length="106" mass="12226">MNPVVLFLTCADEREADEITDALLRKKLVVCIKKTKVESSFLFKGKTDAADEVLLIMDSVEEKFKEIEKEVRKIHSYKTFVLLASPILKASKGVRKWIKKEIKIRD</sequence>
<reference evidence="2 3" key="1">
    <citation type="journal article" date="2016" name="Nat. Commun.">
        <title>Thousands of microbial genomes shed light on interconnected biogeochemical processes in an aquifer system.</title>
        <authorList>
            <person name="Anantharaman K."/>
            <person name="Brown C.T."/>
            <person name="Hug L.A."/>
            <person name="Sharon I."/>
            <person name="Castelle C.J."/>
            <person name="Probst A.J."/>
            <person name="Thomas B.C."/>
            <person name="Singh A."/>
            <person name="Wilkins M.J."/>
            <person name="Karaoz U."/>
            <person name="Brodie E.L."/>
            <person name="Williams K.H."/>
            <person name="Hubbard S.S."/>
            <person name="Banfield J.F."/>
        </authorList>
    </citation>
    <scope>NUCLEOTIDE SEQUENCE [LARGE SCALE GENOMIC DNA]</scope>
</reference>
<dbReference type="Pfam" id="PF03091">
    <property type="entry name" value="CutA1"/>
    <property type="match status" value="1"/>
</dbReference>
<comment type="similarity">
    <text evidence="1">Belongs to the CutA family.</text>
</comment>
<organism evidence="2 3">
    <name type="scientific">Candidatus Roizmanbacteria bacterium RIFCSPLOWO2_01_FULL_37_16</name>
    <dbReference type="NCBI Taxonomy" id="1802058"/>
    <lineage>
        <taxon>Bacteria</taxon>
        <taxon>Candidatus Roizmaniibacteriota</taxon>
    </lineage>
</organism>
<dbReference type="SUPFAM" id="SSF54913">
    <property type="entry name" value="GlnB-like"/>
    <property type="match status" value="1"/>
</dbReference>
<evidence type="ECO:0000256" key="1">
    <source>
        <dbReference type="ARBA" id="ARBA00010169"/>
    </source>
</evidence>
<dbReference type="PANTHER" id="PTHR23419:SF8">
    <property type="entry name" value="FI09726P"/>
    <property type="match status" value="1"/>
</dbReference>
<dbReference type="InterPro" id="IPR004323">
    <property type="entry name" value="Ion_tolerance_CutA"/>
</dbReference>
<gene>
    <name evidence="2" type="ORF">A3B40_05455</name>
</gene>
<evidence type="ECO:0000313" key="3">
    <source>
        <dbReference type="Proteomes" id="UP000178040"/>
    </source>
</evidence>
<dbReference type="PANTHER" id="PTHR23419">
    <property type="entry name" value="DIVALENT CATION TOLERANCE CUTA-RELATED"/>
    <property type="match status" value="1"/>
</dbReference>
<evidence type="ECO:0008006" key="4">
    <source>
        <dbReference type="Google" id="ProtNLM"/>
    </source>
</evidence>
<dbReference type="AlphaFoldDB" id="A0A1F7IPM7"/>
<accession>A0A1F7IPM7</accession>